<dbReference type="InterPro" id="IPR050261">
    <property type="entry name" value="FrsA_esterase"/>
</dbReference>
<dbReference type="PANTHER" id="PTHR22946:SF9">
    <property type="entry name" value="POLYKETIDE TRANSFERASE AF380"/>
    <property type="match status" value="1"/>
</dbReference>
<name>A0A4R6QN23_9BURK</name>
<dbReference type="GO" id="GO:0052689">
    <property type="term" value="F:carboxylic ester hydrolase activity"/>
    <property type="evidence" value="ECO:0007669"/>
    <property type="project" value="UniProtKB-ARBA"/>
</dbReference>
<dbReference type="Proteomes" id="UP000295361">
    <property type="component" value="Unassembled WGS sequence"/>
</dbReference>
<evidence type="ECO:0000256" key="2">
    <source>
        <dbReference type="SAM" id="SignalP"/>
    </source>
</evidence>
<evidence type="ECO:0000313" key="4">
    <source>
        <dbReference type="EMBL" id="TDP71530.1"/>
    </source>
</evidence>
<keyword evidence="2" id="KW-0732">Signal</keyword>
<dbReference type="SUPFAM" id="SSF53474">
    <property type="entry name" value="alpha/beta-Hydrolases"/>
    <property type="match status" value="1"/>
</dbReference>
<dbReference type="InterPro" id="IPR002925">
    <property type="entry name" value="Dienelactn_hydro"/>
</dbReference>
<organism evidence="4 5">
    <name type="scientific">Roseateles toxinivorans</name>
    <dbReference type="NCBI Taxonomy" id="270368"/>
    <lineage>
        <taxon>Bacteria</taxon>
        <taxon>Pseudomonadati</taxon>
        <taxon>Pseudomonadota</taxon>
        <taxon>Betaproteobacteria</taxon>
        <taxon>Burkholderiales</taxon>
        <taxon>Sphaerotilaceae</taxon>
        <taxon>Roseateles</taxon>
    </lineage>
</organism>
<evidence type="ECO:0000259" key="3">
    <source>
        <dbReference type="Pfam" id="PF01738"/>
    </source>
</evidence>
<evidence type="ECO:0000256" key="1">
    <source>
        <dbReference type="ARBA" id="ARBA00022801"/>
    </source>
</evidence>
<evidence type="ECO:0000313" key="5">
    <source>
        <dbReference type="Proteomes" id="UP000295361"/>
    </source>
</evidence>
<dbReference type="EMBL" id="SNXS01000003">
    <property type="protein sequence ID" value="TDP71530.1"/>
    <property type="molecule type" value="Genomic_DNA"/>
</dbReference>
<dbReference type="InterPro" id="IPR029058">
    <property type="entry name" value="AB_hydrolase_fold"/>
</dbReference>
<accession>A0A4R6QN23</accession>
<feature type="chain" id="PRO_5020209276" evidence="2">
    <location>
        <begin position="25"/>
        <end position="290"/>
    </location>
</feature>
<dbReference type="PANTHER" id="PTHR22946">
    <property type="entry name" value="DIENELACTONE HYDROLASE DOMAIN-CONTAINING PROTEIN-RELATED"/>
    <property type="match status" value="1"/>
</dbReference>
<feature type="domain" description="Dienelactone hydrolase" evidence="3">
    <location>
        <begin position="52"/>
        <end position="243"/>
    </location>
</feature>
<dbReference type="InParanoid" id="A0A4R6QN23"/>
<feature type="signal peptide" evidence="2">
    <location>
        <begin position="1"/>
        <end position="24"/>
    </location>
</feature>
<reference evidence="4 5" key="1">
    <citation type="submission" date="2019-03" db="EMBL/GenBank/DDBJ databases">
        <title>Genomic Encyclopedia of Type Strains, Phase IV (KMG-IV): sequencing the most valuable type-strain genomes for metagenomic binning, comparative biology and taxonomic classification.</title>
        <authorList>
            <person name="Goeker M."/>
        </authorList>
    </citation>
    <scope>NUCLEOTIDE SEQUENCE [LARGE SCALE GENOMIC DNA]</scope>
    <source>
        <strain evidence="4 5">DSM 16998</strain>
    </source>
</reference>
<keyword evidence="5" id="KW-1185">Reference proteome</keyword>
<dbReference type="Pfam" id="PF01738">
    <property type="entry name" value="DLH"/>
    <property type="match status" value="1"/>
</dbReference>
<gene>
    <name evidence="4" type="ORF">DES47_103511</name>
</gene>
<proteinExistence type="predicted"/>
<comment type="caution">
    <text evidence="4">The sequence shown here is derived from an EMBL/GenBank/DDBJ whole genome shotgun (WGS) entry which is preliminary data.</text>
</comment>
<protein>
    <submittedName>
        <fullName evidence="4">Dienelactone hydrolase</fullName>
    </submittedName>
</protein>
<dbReference type="Gene3D" id="3.40.50.1820">
    <property type="entry name" value="alpha/beta hydrolase"/>
    <property type="match status" value="1"/>
</dbReference>
<dbReference type="AlphaFoldDB" id="A0A4R6QN23"/>
<sequence length="290" mass="31038">MPDLLYLPKCLAFAAALALGAAQAQQPLSVPSLELRGGEAIPLLGQWFAAEGAGPKPAIVMLHGCGGPYENRSKKQLSARTKDYAVLFNEAGWHALMLDSLTPRGEKELCTQKNGTRAVTMRNRRLDALGALQWLAQRPDVDARRLVLLGWSNGGSTVLAASNLLTEAVRSAPVRPRALVAFYPGCETDLKRGYAPSAPLLMLVGALDDWTPPQPCQALAEASAEPRPLIEVMAGAYHGFDGEAPLRLRTDVPNGINPGQGVHVGGNPQALLRSRERLMAFLNSQLQVAP</sequence>
<keyword evidence="1 4" id="KW-0378">Hydrolase</keyword>